<dbReference type="InterPro" id="IPR042172">
    <property type="entry name" value="Adenosylhomocyst_ase-like_sf"/>
</dbReference>
<dbReference type="Gene3D" id="3.40.50.1480">
    <property type="entry name" value="Adenosylhomocysteinase-like"/>
    <property type="match status" value="1"/>
</dbReference>
<dbReference type="PANTHER" id="PTHR23420:SF0">
    <property type="entry name" value="ADENOSYLHOMOCYSTEINASE"/>
    <property type="match status" value="1"/>
</dbReference>
<dbReference type="GO" id="GO:0005829">
    <property type="term" value="C:cytosol"/>
    <property type="evidence" value="ECO:0007669"/>
    <property type="project" value="TreeGrafter"/>
</dbReference>
<accession>X0ZDD6</accession>
<dbReference type="GO" id="GO:0004013">
    <property type="term" value="F:adenosylhomocysteinase activity"/>
    <property type="evidence" value="ECO:0007669"/>
    <property type="project" value="TreeGrafter"/>
</dbReference>
<name>X0ZDD6_9ZZZZ</name>
<dbReference type="InterPro" id="IPR000043">
    <property type="entry name" value="Adenosylhomocysteinase-like"/>
</dbReference>
<organism evidence="1">
    <name type="scientific">marine sediment metagenome</name>
    <dbReference type="NCBI Taxonomy" id="412755"/>
    <lineage>
        <taxon>unclassified sequences</taxon>
        <taxon>metagenomes</taxon>
        <taxon>ecological metagenomes</taxon>
    </lineage>
</organism>
<proteinExistence type="predicted"/>
<evidence type="ECO:0008006" key="2">
    <source>
        <dbReference type="Google" id="ProtNLM"/>
    </source>
</evidence>
<sequence>ACLHVTTETANLAMVLKEGGATLVLCASNPLSTQDDVAAALVKEYDIPVYAIKGEDNQTYYDHISAALEYGPHITLDDGADLVSTIHKDRRELVSGILGGTEETTTGCIRL</sequence>
<dbReference type="SUPFAM" id="SSF52283">
    <property type="entry name" value="Formate/glycerate dehydrogenase catalytic domain-like"/>
    <property type="match status" value="1"/>
</dbReference>
<dbReference type="PROSITE" id="PS00738">
    <property type="entry name" value="ADOHCYASE_1"/>
    <property type="match status" value="1"/>
</dbReference>
<reference evidence="1" key="1">
    <citation type="journal article" date="2014" name="Front. Microbiol.">
        <title>High frequency of phylogenetically diverse reductive dehalogenase-homologous genes in deep subseafloor sedimentary metagenomes.</title>
        <authorList>
            <person name="Kawai M."/>
            <person name="Futagami T."/>
            <person name="Toyoda A."/>
            <person name="Takaki Y."/>
            <person name="Nishi S."/>
            <person name="Hori S."/>
            <person name="Arai W."/>
            <person name="Tsubouchi T."/>
            <person name="Morono Y."/>
            <person name="Uchiyama I."/>
            <person name="Ito T."/>
            <person name="Fujiyama A."/>
            <person name="Inagaki F."/>
            <person name="Takami H."/>
        </authorList>
    </citation>
    <scope>NUCLEOTIDE SEQUENCE</scope>
    <source>
        <strain evidence="1">Expedition CK06-06</strain>
    </source>
</reference>
<dbReference type="PANTHER" id="PTHR23420">
    <property type="entry name" value="ADENOSYLHOMOCYSTEINASE"/>
    <property type="match status" value="1"/>
</dbReference>
<gene>
    <name evidence="1" type="ORF">S01H1_84996</name>
</gene>
<dbReference type="EMBL" id="BARS01058203">
    <property type="protein sequence ID" value="GAG46376.1"/>
    <property type="molecule type" value="Genomic_DNA"/>
</dbReference>
<protein>
    <recommendedName>
        <fullName evidence="2">S-adenosyl-L-homocysteine hydrolase NAD binding domain-containing protein</fullName>
    </recommendedName>
</protein>
<dbReference type="InterPro" id="IPR020082">
    <property type="entry name" value="S-Ado-L-homoCys_hydrolase_CS"/>
</dbReference>
<dbReference type="Pfam" id="PF05221">
    <property type="entry name" value="AdoHcyase"/>
    <property type="match status" value="1"/>
</dbReference>
<dbReference type="GO" id="GO:0033353">
    <property type="term" value="P:S-adenosylmethionine cycle"/>
    <property type="evidence" value="ECO:0007669"/>
    <property type="project" value="TreeGrafter"/>
</dbReference>
<evidence type="ECO:0000313" key="1">
    <source>
        <dbReference type="EMBL" id="GAG46376.1"/>
    </source>
</evidence>
<feature type="non-terminal residue" evidence="1">
    <location>
        <position position="111"/>
    </location>
</feature>
<feature type="non-terminal residue" evidence="1">
    <location>
        <position position="1"/>
    </location>
</feature>
<dbReference type="AlphaFoldDB" id="X0ZDD6"/>
<comment type="caution">
    <text evidence="1">The sequence shown here is derived from an EMBL/GenBank/DDBJ whole genome shotgun (WGS) entry which is preliminary data.</text>
</comment>